<evidence type="ECO:0000313" key="5">
    <source>
        <dbReference type="EMBL" id="GAA0315899.1"/>
    </source>
</evidence>
<keyword evidence="2 4" id="KW-0808">Transferase</keyword>
<dbReference type="InterPro" id="IPR018197">
    <property type="entry name" value="Glycerate_kinase_RE-like"/>
</dbReference>
<dbReference type="PIRSF" id="PIRSF006078">
    <property type="entry name" value="GlxK"/>
    <property type="match status" value="1"/>
</dbReference>
<comment type="caution">
    <text evidence="5">The sequence shown here is derived from an EMBL/GenBank/DDBJ whole genome shotgun (WGS) entry which is preliminary data.</text>
</comment>
<name>A0ABP3FE64_9GAMM</name>
<evidence type="ECO:0000313" key="6">
    <source>
        <dbReference type="Proteomes" id="UP001501787"/>
    </source>
</evidence>
<keyword evidence="6" id="KW-1185">Reference proteome</keyword>
<reference evidence="6" key="1">
    <citation type="journal article" date="2019" name="Int. J. Syst. Evol. Microbiol.">
        <title>The Global Catalogue of Microorganisms (GCM) 10K type strain sequencing project: providing services to taxonomists for standard genome sequencing and annotation.</title>
        <authorList>
            <consortium name="The Broad Institute Genomics Platform"/>
            <consortium name="The Broad Institute Genome Sequencing Center for Infectious Disease"/>
            <person name="Wu L."/>
            <person name="Ma J."/>
        </authorList>
    </citation>
    <scope>NUCLEOTIDE SEQUENCE [LARGE SCALE GENOMIC DNA]</scope>
    <source>
        <strain evidence="6">JCM 16343</strain>
    </source>
</reference>
<dbReference type="PANTHER" id="PTHR21599:SF0">
    <property type="entry name" value="GLYCERATE KINASE"/>
    <property type="match status" value="1"/>
</dbReference>
<evidence type="ECO:0000256" key="1">
    <source>
        <dbReference type="ARBA" id="ARBA00006284"/>
    </source>
</evidence>
<evidence type="ECO:0000256" key="3">
    <source>
        <dbReference type="ARBA" id="ARBA00022777"/>
    </source>
</evidence>
<dbReference type="GO" id="GO:0016301">
    <property type="term" value="F:kinase activity"/>
    <property type="evidence" value="ECO:0007669"/>
    <property type="project" value="UniProtKB-KW"/>
</dbReference>
<comment type="similarity">
    <text evidence="1 4">Belongs to the glycerate kinase type-1 family.</text>
</comment>
<dbReference type="Gene3D" id="3.40.50.10350">
    <property type="entry name" value="Glycerate kinase, domain 1"/>
    <property type="match status" value="1"/>
</dbReference>
<dbReference type="RefSeq" id="WP_201503398.1">
    <property type="nucleotide sequence ID" value="NZ_BAAAFR010000001.1"/>
</dbReference>
<dbReference type="PANTHER" id="PTHR21599">
    <property type="entry name" value="GLYCERATE KINASE"/>
    <property type="match status" value="1"/>
</dbReference>
<dbReference type="InterPro" id="IPR018193">
    <property type="entry name" value="Glyc_kinase_flavodox-like_fold"/>
</dbReference>
<dbReference type="Proteomes" id="UP001501787">
    <property type="component" value="Unassembled WGS sequence"/>
</dbReference>
<gene>
    <name evidence="5" type="ORF">GCM10009129_11520</name>
</gene>
<sequence length="382" mass="39210">MNVLIAPDSFKESLEAQAVCRAIRAGFARSFPEARYTLLPMADGGEGTAAVLSYALGGSWQHLTVHDALMRPIAAKYLLLPDGTAVIETAEACGLQQLAVNERNPLKTSSYGAGELINDALDKGATRIVLGLGGSATNDAGMGMLTALGMRFLDAKGTVLEQGGGQLADLQKIDAAQFAPLVAKAIFEVACDVTNPLCGESGASAVFAPQKGANAQQVQTLDANLQHFANICTQQGYGDYQNVAGAGAAGGLGFALMSFCGARLQSGFDTIAGRLDLEAHIIAADVVITGEGKFDAQTQMGKVAGGISQLAKAHGTPVLAICGSVDTAVSVLPEPFTCVVPSIQTLAPIEDVLAQGYDNIEKTAASLAAAIKLGQQVPTSSI</sequence>
<proteinExistence type="inferred from homology"/>
<dbReference type="Gene3D" id="3.90.1510.10">
    <property type="entry name" value="Glycerate kinase, domain 2"/>
    <property type="match status" value="1"/>
</dbReference>
<dbReference type="SUPFAM" id="SSF110738">
    <property type="entry name" value="Glycerate kinase I"/>
    <property type="match status" value="1"/>
</dbReference>
<accession>A0ABP3FE64</accession>
<dbReference type="EMBL" id="BAAAFR010000001">
    <property type="protein sequence ID" value="GAA0315899.1"/>
    <property type="molecule type" value="Genomic_DNA"/>
</dbReference>
<keyword evidence="3 4" id="KW-0418">Kinase</keyword>
<evidence type="ECO:0000256" key="2">
    <source>
        <dbReference type="ARBA" id="ARBA00022679"/>
    </source>
</evidence>
<dbReference type="NCBIfam" id="TIGR00045">
    <property type="entry name" value="glycerate kinase"/>
    <property type="match status" value="1"/>
</dbReference>
<organism evidence="5 6">
    <name type="scientific">Psychrobacter aestuarii</name>
    <dbReference type="NCBI Taxonomy" id="556327"/>
    <lineage>
        <taxon>Bacteria</taxon>
        <taxon>Pseudomonadati</taxon>
        <taxon>Pseudomonadota</taxon>
        <taxon>Gammaproteobacteria</taxon>
        <taxon>Moraxellales</taxon>
        <taxon>Moraxellaceae</taxon>
        <taxon>Psychrobacter</taxon>
    </lineage>
</organism>
<protein>
    <submittedName>
        <fullName evidence="5">Glycerate kinase</fullName>
    </submittedName>
</protein>
<dbReference type="InterPro" id="IPR004381">
    <property type="entry name" value="Glycerate_kinase"/>
</dbReference>
<dbReference type="Pfam" id="PF02595">
    <property type="entry name" value="Gly_kinase"/>
    <property type="match status" value="1"/>
</dbReference>
<evidence type="ECO:0000256" key="4">
    <source>
        <dbReference type="PIRNR" id="PIRNR006078"/>
    </source>
</evidence>
<dbReference type="InterPro" id="IPR036129">
    <property type="entry name" value="Glycerate_kinase_sf"/>
</dbReference>